<evidence type="ECO:0000259" key="5">
    <source>
        <dbReference type="PROSITE" id="PS51296"/>
    </source>
</evidence>
<dbReference type="GO" id="GO:0046872">
    <property type="term" value="F:metal ion binding"/>
    <property type="evidence" value="ECO:0007669"/>
    <property type="project" value="UniProtKB-KW"/>
</dbReference>
<evidence type="ECO:0000256" key="2">
    <source>
        <dbReference type="ARBA" id="ARBA00022723"/>
    </source>
</evidence>
<feature type="domain" description="Rieske" evidence="5">
    <location>
        <begin position="5"/>
        <end position="99"/>
    </location>
</feature>
<name>A0A538TQL1_UNCEI</name>
<dbReference type="InterPro" id="IPR036922">
    <property type="entry name" value="Rieske_2Fe-2S_sf"/>
</dbReference>
<keyword evidence="3" id="KW-0408">Iron</keyword>
<dbReference type="SUPFAM" id="SSF50022">
    <property type="entry name" value="ISP domain"/>
    <property type="match status" value="1"/>
</dbReference>
<evidence type="ECO:0000256" key="1">
    <source>
        <dbReference type="ARBA" id="ARBA00022714"/>
    </source>
</evidence>
<organism evidence="6 7">
    <name type="scientific">Eiseniibacteriota bacterium</name>
    <dbReference type="NCBI Taxonomy" id="2212470"/>
    <lineage>
        <taxon>Bacteria</taxon>
        <taxon>Candidatus Eiseniibacteriota</taxon>
    </lineage>
</organism>
<accession>A0A538TQL1</accession>
<dbReference type="GO" id="GO:0051537">
    <property type="term" value="F:2 iron, 2 sulfur cluster binding"/>
    <property type="evidence" value="ECO:0007669"/>
    <property type="project" value="UniProtKB-KW"/>
</dbReference>
<keyword evidence="4" id="KW-0411">Iron-sulfur</keyword>
<protein>
    <submittedName>
        <fullName evidence="6">Rieske (2Fe-2S) protein</fullName>
    </submittedName>
</protein>
<evidence type="ECO:0000256" key="3">
    <source>
        <dbReference type="ARBA" id="ARBA00023004"/>
    </source>
</evidence>
<dbReference type="EMBL" id="VBOZ01000010">
    <property type="protein sequence ID" value="TMQ65914.1"/>
    <property type="molecule type" value="Genomic_DNA"/>
</dbReference>
<proteinExistence type="predicted"/>
<gene>
    <name evidence="6" type="ORF">E6K79_03335</name>
</gene>
<reference evidence="6 7" key="1">
    <citation type="journal article" date="2019" name="Nat. Microbiol.">
        <title>Mediterranean grassland soil C-N compound turnover is dependent on rainfall and depth, and is mediated by genomically divergent microorganisms.</title>
        <authorList>
            <person name="Diamond S."/>
            <person name="Andeer P.F."/>
            <person name="Li Z."/>
            <person name="Crits-Christoph A."/>
            <person name="Burstein D."/>
            <person name="Anantharaman K."/>
            <person name="Lane K.R."/>
            <person name="Thomas B.C."/>
            <person name="Pan C."/>
            <person name="Northen T.R."/>
            <person name="Banfield J.F."/>
        </authorList>
    </citation>
    <scope>NUCLEOTIDE SEQUENCE [LARGE SCALE GENOMIC DNA]</scope>
    <source>
        <strain evidence="6">WS_9</strain>
    </source>
</reference>
<dbReference type="InterPro" id="IPR017941">
    <property type="entry name" value="Rieske_2Fe-2S"/>
</dbReference>
<evidence type="ECO:0000313" key="7">
    <source>
        <dbReference type="Proteomes" id="UP000317691"/>
    </source>
</evidence>
<dbReference type="PANTHER" id="PTHR21496:SF23">
    <property type="entry name" value="3-PHENYLPROPIONATE_CINNAMIC ACID DIOXYGENASE FERREDOXIN SUBUNIT"/>
    <property type="match status" value="1"/>
</dbReference>
<dbReference type="Pfam" id="PF00355">
    <property type="entry name" value="Rieske"/>
    <property type="match status" value="1"/>
</dbReference>
<comment type="caution">
    <text evidence="6">The sequence shown here is derived from an EMBL/GenBank/DDBJ whole genome shotgun (WGS) entry which is preliminary data.</text>
</comment>
<evidence type="ECO:0000256" key="4">
    <source>
        <dbReference type="ARBA" id="ARBA00023014"/>
    </source>
</evidence>
<evidence type="ECO:0000313" key="6">
    <source>
        <dbReference type="EMBL" id="TMQ65914.1"/>
    </source>
</evidence>
<keyword evidence="2" id="KW-0479">Metal-binding</keyword>
<dbReference type="Gene3D" id="2.102.10.10">
    <property type="entry name" value="Rieske [2Fe-2S] iron-sulphur domain"/>
    <property type="match status" value="1"/>
</dbReference>
<dbReference type="PROSITE" id="PS51296">
    <property type="entry name" value="RIESKE"/>
    <property type="match status" value="1"/>
</dbReference>
<keyword evidence="1" id="KW-0001">2Fe-2S</keyword>
<dbReference type="Proteomes" id="UP000317691">
    <property type="component" value="Unassembled WGS sequence"/>
</dbReference>
<dbReference type="PANTHER" id="PTHR21496">
    <property type="entry name" value="FERREDOXIN-RELATED"/>
    <property type="match status" value="1"/>
</dbReference>
<dbReference type="AlphaFoldDB" id="A0A538TQL1"/>
<sequence length="101" mass="11185">MPEFVKAARASDLEEGKGKIVWVGGIRIALFRCEGEVYAIKNQCPHMGGDLGDGYLSGEIVRCPWHGWRFSVKTGKAPDTEVVAVRTYEVKIDGDDVFVRV</sequence>